<comment type="subunit">
    <text evidence="6">Part of the multisubunit transport protein particle (TRAPP) complex.</text>
</comment>
<dbReference type="InterPro" id="IPR011012">
    <property type="entry name" value="Longin-like_dom_sf"/>
</dbReference>
<evidence type="ECO:0000256" key="6">
    <source>
        <dbReference type="RuleBase" id="RU366065"/>
    </source>
</evidence>
<dbReference type="Proteomes" id="UP000836788">
    <property type="component" value="Chromosome 6"/>
</dbReference>
<keyword evidence="4 6" id="KW-0333">Golgi apparatus</keyword>
<dbReference type="GO" id="GO:0030008">
    <property type="term" value="C:TRAPP complex"/>
    <property type="evidence" value="ECO:0007669"/>
    <property type="project" value="UniProtKB-UniRule"/>
</dbReference>
<dbReference type="PANTHER" id="PTHR23249:SF16">
    <property type="entry name" value="TRAFFICKING PROTEIN PARTICLE COMPLEX SUBUNIT 1"/>
    <property type="match status" value="1"/>
</dbReference>
<dbReference type="SUPFAM" id="SSF64356">
    <property type="entry name" value="SNARE-like"/>
    <property type="match status" value="1"/>
</dbReference>
<dbReference type="GO" id="GO:0005794">
    <property type="term" value="C:Golgi apparatus"/>
    <property type="evidence" value="ECO:0007669"/>
    <property type="project" value="UniProtKB-SubCell"/>
</dbReference>
<keyword evidence="3 6" id="KW-0931">ER-Golgi transport</keyword>
<evidence type="ECO:0000256" key="5">
    <source>
        <dbReference type="ARBA" id="ARBA00038167"/>
    </source>
</evidence>
<proteinExistence type="inferred from homology"/>
<keyword evidence="2 6" id="KW-0256">Endoplasmic reticulum</keyword>
<keyword evidence="1 6" id="KW-0813">Transport</keyword>
<dbReference type="SMART" id="SM01399">
    <property type="entry name" value="Sybindin"/>
    <property type="match status" value="1"/>
</dbReference>
<sequence>MPVHSLHVFDRKGKTLFTKCYAQNKANKMDDGEQLSEKRKLVFGMLFSLKEVAASLSPSSIKDNGVHSVQTGASTCYCLETASGLRFALYITDDADKAHARSIRKAMQHAYNDIWIQSVVRSPLYNPVTPNVQATNFETNLDAFLVSQSWYR</sequence>
<comment type="subcellular location">
    <subcellularLocation>
        <location evidence="6">Endoplasmic reticulum</location>
    </subcellularLocation>
    <subcellularLocation>
        <location evidence="6">Golgi apparatus</location>
        <location evidence="6">cis-Golgi network</location>
    </subcellularLocation>
</comment>
<evidence type="ECO:0000256" key="1">
    <source>
        <dbReference type="ARBA" id="ARBA00022448"/>
    </source>
</evidence>
<dbReference type="GO" id="GO:0006888">
    <property type="term" value="P:endoplasmic reticulum to Golgi vesicle-mediated transport"/>
    <property type="evidence" value="ECO:0007669"/>
    <property type="project" value="UniProtKB-UniRule"/>
</dbReference>
<name>A0A8J9SGJ8_PHATR</name>
<gene>
    <name evidence="7" type="ORF">PTTT1_LOCUS47531</name>
</gene>
<evidence type="ECO:0000256" key="4">
    <source>
        <dbReference type="ARBA" id="ARBA00023034"/>
    </source>
</evidence>
<dbReference type="InterPro" id="IPR007233">
    <property type="entry name" value="TRAPPC"/>
</dbReference>
<dbReference type="PANTHER" id="PTHR23249">
    <property type="entry name" value="TRAFFICKING PROTEIN PARTICLE COMPLEX SUBUNIT"/>
    <property type="match status" value="1"/>
</dbReference>
<reference evidence="7" key="1">
    <citation type="submission" date="2022-02" db="EMBL/GenBank/DDBJ databases">
        <authorList>
            <person name="Giguere J D."/>
        </authorList>
    </citation>
    <scope>NUCLEOTIDE SEQUENCE</scope>
    <source>
        <strain evidence="7">CCAP 1055/1</strain>
    </source>
</reference>
<evidence type="ECO:0000256" key="2">
    <source>
        <dbReference type="ARBA" id="ARBA00022824"/>
    </source>
</evidence>
<evidence type="ECO:0000256" key="3">
    <source>
        <dbReference type="ARBA" id="ARBA00022892"/>
    </source>
</evidence>
<comment type="similarity">
    <text evidence="5">Belongs to the TRAPP small subunits family. BET5 subfamily.</text>
</comment>
<dbReference type="Pfam" id="PF04099">
    <property type="entry name" value="Sybindin"/>
    <property type="match status" value="1"/>
</dbReference>
<evidence type="ECO:0000313" key="7">
    <source>
        <dbReference type="EMBL" id="CAG9291430.1"/>
    </source>
</evidence>
<dbReference type="GO" id="GO:0005783">
    <property type="term" value="C:endoplasmic reticulum"/>
    <property type="evidence" value="ECO:0007669"/>
    <property type="project" value="UniProtKB-SubCell"/>
</dbReference>
<dbReference type="EMBL" id="OU594947">
    <property type="protein sequence ID" value="CAG9291430.1"/>
    <property type="molecule type" value="Genomic_DNA"/>
</dbReference>
<protein>
    <recommendedName>
        <fullName evidence="6">Trafficking protein particle complex subunit</fullName>
    </recommendedName>
</protein>
<organism evidence="7">
    <name type="scientific">Phaeodactylum tricornutum</name>
    <name type="common">Diatom</name>
    <dbReference type="NCBI Taxonomy" id="2850"/>
    <lineage>
        <taxon>Eukaryota</taxon>
        <taxon>Sar</taxon>
        <taxon>Stramenopiles</taxon>
        <taxon>Ochrophyta</taxon>
        <taxon>Bacillariophyta</taxon>
        <taxon>Bacillariophyceae</taxon>
        <taxon>Bacillariophycidae</taxon>
        <taxon>Naviculales</taxon>
        <taxon>Phaeodactylaceae</taxon>
        <taxon>Phaeodactylum</taxon>
    </lineage>
</organism>
<dbReference type="Gene3D" id="3.30.450.70">
    <property type="match status" value="1"/>
</dbReference>
<dbReference type="AlphaFoldDB" id="A0A8J9SGJ8"/>
<accession>A0A8J9SGJ8</accession>